<comment type="similarity">
    <text evidence="5">Belongs to the G-protein coupled receptor 1 family.</text>
</comment>
<sequence>MEITTASASINTSVTSSTNISDDQQSLVNDYNINILSVVANLLLGILGLMGNAIVCLTVSKTKIFHDITHYLIVSLAMSDFLCCAFFIISILCVIEGHPVRVHITQGFFGEIFCRLFWSLHLFWSSFFASAFNLVVVTFERYFAIVHPMRYARSFTVRRGLMLAGAAWTLAYLLEIEFPIRYYVNKEGECTYPGLGPAWFAKLMFFKSFSVSFVVPLIFLVWAYYKIIKTLRQGAVNPGVMGAEMGEASRRVVHSLLIITTFFILLLLPSELGNVLLFFDVPVDARLGIWEIFRTLTVMNSVVNPMIYAIKLKKFRRAMRATLCPCLKNQVELENETQLTVVGMNTLASTAGPENESLSQARAQGRFVT</sequence>
<proteinExistence type="inferred from homology"/>
<keyword evidence="2 5" id="KW-0812">Transmembrane</keyword>
<keyword evidence="5" id="KW-0807">Transducer</keyword>
<feature type="transmembrane region" description="Helical" evidence="7">
    <location>
        <begin position="160"/>
        <end position="184"/>
    </location>
</feature>
<evidence type="ECO:0000256" key="1">
    <source>
        <dbReference type="ARBA" id="ARBA00004370"/>
    </source>
</evidence>
<keyword evidence="3 7" id="KW-1133">Transmembrane helix</keyword>
<feature type="transmembrane region" description="Helical" evidence="7">
    <location>
        <begin position="204"/>
        <end position="225"/>
    </location>
</feature>
<gene>
    <name evidence="10" type="primary">LOC110985053</name>
</gene>
<evidence type="ECO:0000313" key="10">
    <source>
        <dbReference type="RefSeq" id="XP_022101460.1"/>
    </source>
</evidence>
<dbReference type="PRINTS" id="PR00237">
    <property type="entry name" value="GPCRRHODOPSN"/>
</dbReference>
<dbReference type="Proteomes" id="UP000694845">
    <property type="component" value="Unplaced"/>
</dbReference>
<dbReference type="PROSITE" id="PS50262">
    <property type="entry name" value="G_PROTEIN_RECEP_F1_2"/>
    <property type="match status" value="1"/>
</dbReference>
<evidence type="ECO:0000256" key="2">
    <source>
        <dbReference type="ARBA" id="ARBA00022692"/>
    </source>
</evidence>
<feature type="transmembrane region" description="Helical" evidence="7">
    <location>
        <begin position="71"/>
        <end position="97"/>
    </location>
</feature>
<feature type="region of interest" description="Disordered" evidence="6">
    <location>
        <begin position="350"/>
        <end position="369"/>
    </location>
</feature>
<dbReference type="RefSeq" id="XP_022101460.1">
    <property type="nucleotide sequence ID" value="XM_022245768.1"/>
</dbReference>
<feature type="transmembrane region" description="Helical" evidence="7">
    <location>
        <begin position="292"/>
        <end position="310"/>
    </location>
</feature>
<protein>
    <submittedName>
        <fullName evidence="10">Somatostatin receptor type 2-like</fullName>
    </submittedName>
</protein>
<evidence type="ECO:0000256" key="6">
    <source>
        <dbReference type="SAM" id="MobiDB-lite"/>
    </source>
</evidence>
<dbReference type="PANTHER" id="PTHR45698:SF1">
    <property type="entry name" value="TRACE AMINE-ASSOCIATED RECEPTOR 13C-LIKE"/>
    <property type="match status" value="1"/>
</dbReference>
<evidence type="ECO:0000259" key="8">
    <source>
        <dbReference type="PROSITE" id="PS50262"/>
    </source>
</evidence>
<organism evidence="9 10">
    <name type="scientific">Acanthaster planci</name>
    <name type="common">Crown-of-thorns starfish</name>
    <dbReference type="NCBI Taxonomy" id="133434"/>
    <lineage>
        <taxon>Eukaryota</taxon>
        <taxon>Metazoa</taxon>
        <taxon>Echinodermata</taxon>
        <taxon>Eleutherozoa</taxon>
        <taxon>Asterozoa</taxon>
        <taxon>Asteroidea</taxon>
        <taxon>Valvatacea</taxon>
        <taxon>Valvatida</taxon>
        <taxon>Acanthasteridae</taxon>
        <taxon>Acanthaster</taxon>
    </lineage>
</organism>
<dbReference type="AlphaFoldDB" id="A0A8B7Z9I4"/>
<evidence type="ECO:0000256" key="3">
    <source>
        <dbReference type="ARBA" id="ARBA00022989"/>
    </source>
</evidence>
<evidence type="ECO:0000256" key="4">
    <source>
        <dbReference type="ARBA" id="ARBA00023136"/>
    </source>
</evidence>
<dbReference type="OrthoDB" id="9444602at2759"/>
<dbReference type="Gene3D" id="1.20.1070.10">
    <property type="entry name" value="Rhodopsin 7-helix transmembrane proteins"/>
    <property type="match status" value="1"/>
</dbReference>
<dbReference type="OMA" id="LRINIAW"/>
<feature type="transmembrane region" description="Helical" evidence="7">
    <location>
        <begin position="252"/>
        <end position="272"/>
    </location>
</feature>
<dbReference type="InterPro" id="IPR000276">
    <property type="entry name" value="GPCR_Rhodpsn"/>
</dbReference>
<keyword evidence="4 7" id="KW-0472">Membrane</keyword>
<dbReference type="GO" id="GO:0016020">
    <property type="term" value="C:membrane"/>
    <property type="evidence" value="ECO:0007669"/>
    <property type="project" value="UniProtKB-SubCell"/>
</dbReference>
<dbReference type="GeneID" id="110985053"/>
<feature type="domain" description="G-protein coupled receptors family 1 profile" evidence="8">
    <location>
        <begin position="51"/>
        <end position="308"/>
    </location>
</feature>
<reference evidence="10" key="1">
    <citation type="submission" date="2025-08" db="UniProtKB">
        <authorList>
            <consortium name="RefSeq"/>
        </authorList>
    </citation>
    <scope>IDENTIFICATION</scope>
</reference>
<dbReference type="PROSITE" id="PS00237">
    <property type="entry name" value="G_PROTEIN_RECEP_F1_1"/>
    <property type="match status" value="1"/>
</dbReference>
<dbReference type="CDD" id="cd00637">
    <property type="entry name" value="7tm_classA_rhodopsin-like"/>
    <property type="match status" value="1"/>
</dbReference>
<dbReference type="InterPro" id="IPR017452">
    <property type="entry name" value="GPCR_Rhodpsn_7TM"/>
</dbReference>
<feature type="transmembrane region" description="Helical" evidence="7">
    <location>
        <begin position="117"/>
        <end position="139"/>
    </location>
</feature>
<evidence type="ECO:0000256" key="5">
    <source>
        <dbReference type="RuleBase" id="RU000688"/>
    </source>
</evidence>
<dbReference type="SUPFAM" id="SSF81321">
    <property type="entry name" value="Family A G protein-coupled receptor-like"/>
    <property type="match status" value="1"/>
</dbReference>
<name>A0A8B7Z9I4_ACAPL</name>
<dbReference type="GO" id="GO:0004930">
    <property type="term" value="F:G protein-coupled receptor activity"/>
    <property type="evidence" value="ECO:0007669"/>
    <property type="project" value="UniProtKB-KW"/>
</dbReference>
<keyword evidence="9" id="KW-1185">Reference proteome</keyword>
<dbReference type="KEGG" id="aplc:110985053"/>
<dbReference type="PANTHER" id="PTHR45698">
    <property type="entry name" value="TRACE AMINE-ASSOCIATED RECEPTOR 19N-RELATED"/>
    <property type="match status" value="1"/>
</dbReference>
<accession>A0A8B7Z9I4</accession>
<keyword evidence="5" id="KW-0675">Receptor</keyword>
<dbReference type="Pfam" id="PF00001">
    <property type="entry name" value="7tm_1"/>
    <property type="match status" value="1"/>
</dbReference>
<feature type="transmembrane region" description="Helical" evidence="7">
    <location>
        <begin position="35"/>
        <end position="59"/>
    </location>
</feature>
<evidence type="ECO:0000313" key="9">
    <source>
        <dbReference type="Proteomes" id="UP000694845"/>
    </source>
</evidence>
<evidence type="ECO:0000256" key="7">
    <source>
        <dbReference type="SAM" id="Phobius"/>
    </source>
</evidence>
<keyword evidence="5" id="KW-0297">G-protein coupled receptor</keyword>
<comment type="subcellular location">
    <subcellularLocation>
        <location evidence="1">Membrane</location>
    </subcellularLocation>
</comment>